<name>A0ABN0ZKW8_9BACI</name>
<protein>
    <submittedName>
        <fullName evidence="11">ABC transporter permease subunit</fullName>
    </submittedName>
</protein>
<keyword evidence="5 9" id="KW-0812">Transmembrane</keyword>
<keyword evidence="4" id="KW-1003">Cell membrane</keyword>
<evidence type="ECO:0000256" key="2">
    <source>
        <dbReference type="ARBA" id="ARBA00010072"/>
    </source>
</evidence>
<evidence type="ECO:0000256" key="4">
    <source>
        <dbReference type="ARBA" id="ARBA00022475"/>
    </source>
</evidence>
<feature type="transmembrane region" description="Helical" evidence="9">
    <location>
        <begin position="157"/>
        <end position="177"/>
    </location>
</feature>
<keyword evidence="12" id="KW-1185">Reference proteome</keyword>
<dbReference type="InterPro" id="IPR035906">
    <property type="entry name" value="MetI-like_sf"/>
</dbReference>
<dbReference type="EMBL" id="BAAACZ010000003">
    <property type="protein sequence ID" value="GAA0450873.1"/>
    <property type="molecule type" value="Genomic_DNA"/>
</dbReference>
<keyword evidence="8 9" id="KW-0472">Membrane</keyword>
<evidence type="ECO:0000259" key="10">
    <source>
        <dbReference type="PROSITE" id="PS50928"/>
    </source>
</evidence>
<dbReference type="PROSITE" id="PS50928">
    <property type="entry name" value="ABC_TM1"/>
    <property type="match status" value="1"/>
</dbReference>
<evidence type="ECO:0000256" key="6">
    <source>
        <dbReference type="ARBA" id="ARBA00022970"/>
    </source>
</evidence>
<sequence length="220" mass="24392">MFEALMDSAYVKSLPFLFEGLQLTLLITVIGLILGFILGAIMGLARLSKNRLTYGISTVFVEVVRGTPILAQVMFIYFGLSEDLIGVNISGLTAAIIAITINAGAYIAEIVRGAVHSIDRGQFEAGRSLGLTERQTMRYIVWPQAFKRMIPPLGNQFIISLKDTSLFSVIAVGELLYMGRQYFNATAEVFETLVMVCLIYLMITIPTSLILRRIERKLDV</sequence>
<comment type="similarity">
    <text evidence="2">Belongs to the binding-protein-dependent transport system permease family. HisMQ subfamily.</text>
</comment>
<evidence type="ECO:0000313" key="12">
    <source>
        <dbReference type="Proteomes" id="UP001500740"/>
    </source>
</evidence>
<proteinExistence type="inferred from homology"/>
<dbReference type="InterPro" id="IPR043429">
    <property type="entry name" value="ArtM/GltK/GlnP/TcyL/YhdX-like"/>
</dbReference>
<dbReference type="Pfam" id="PF00528">
    <property type="entry name" value="BPD_transp_1"/>
    <property type="match status" value="1"/>
</dbReference>
<dbReference type="Proteomes" id="UP001500740">
    <property type="component" value="Unassembled WGS sequence"/>
</dbReference>
<evidence type="ECO:0000313" key="11">
    <source>
        <dbReference type="EMBL" id="GAA0450873.1"/>
    </source>
</evidence>
<keyword evidence="6" id="KW-0029">Amino-acid transport</keyword>
<feature type="transmembrane region" description="Helical" evidence="9">
    <location>
        <begin position="84"/>
        <end position="108"/>
    </location>
</feature>
<dbReference type="CDD" id="cd06261">
    <property type="entry name" value="TM_PBP2"/>
    <property type="match status" value="1"/>
</dbReference>
<dbReference type="Gene3D" id="1.10.3720.10">
    <property type="entry name" value="MetI-like"/>
    <property type="match status" value="1"/>
</dbReference>
<feature type="transmembrane region" description="Helical" evidence="9">
    <location>
        <begin position="20"/>
        <end position="45"/>
    </location>
</feature>
<evidence type="ECO:0000256" key="8">
    <source>
        <dbReference type="ARBA" id="ARBA00023136"/>
    </source>
</evidence>
<dbReference type="RefSeq" id="WP_343781144.1">
    <property type="nucleotide sequence ID" value="NZ_BAAACZ010000003.1"/>
</dbReference>
<feature type="transmembrane region" description="Helical" evidence="9">
    <location>
        <begin position="189"/>
        <end position="211"/>
    </location>
</feature>
<evidence type="ECO:0000256" key="1">
    <source>
        <dbReference type="ARBA" id="ARBA00004651"/>
    </source>
</evidence>
<organism evidence="11 12">
    <name type="scientific">Alkalibacillus silvisoli</name>
    <dbReference type="NCBI Taxonomy" id="392823"/>
    <lineage>
        <taxon>Bacteria</taxon>
        <taxon>Bacillati</taxon>
        <taxon>Bacillota</taxon>
        <taxon>Bacilli</taxon>
        <taxon>Bacillales</taxon>
        <taxon>Bacillaceae</taxon>
        <taxon>Alkalibacillus</taxon>
    </lineage>
</organism>
<keyword evidence="7 9" id="KW-1133">Transmembrane helix</keyword>
<dbReference type="InterPro" id="IPR000515">
    <property type="entry name" value="MetI-like"/>
</dbReference>
<comment type="subcellular location">
    <subcellularLocation>
        <location evidence="1 9">Cell membrane</location>
        <topology evidence="1 9">Multi-pass membrane protein</topology>
    </subcellularLocation>
</comment>
<feature type="transmembrane region" description="Helical" evidence="9">
    <location>
        <begin position="52"/>
        <end position="78"/>
    </location>
</feature>
<comment type="caution">
    <text evidence="11">The sequence shown here is derived from an EMBL/GenBank/DDBJ whole genome shotgun (WGS) entry which is preliminary data.</text>
</comment>
<dbReference type="InterPro" id="IPR010065">
    <property type="entry name" value="AA_ABC_transptr_permease_3TM"/>
</dbReference>
<gene>
    <name evidence="11" type="ORF">GCM10008935_01670</name>
</gene>
<dbReference type="NCBIfam" id="TIGR01726">
    <property type="entry name" value="HEQRo_perm_3TM"/>
    <property type="match status" value="1"/>
</dbReference>
<dbReference type="PANTHER" id="PTHR30614">
    <property type="entry name" value="MEMBRANE COMPONENT OF AMINO ACID ABC TRANSPORTER"/>
    <property type="match status" value="1"/>
</dbReference>
<evidence type="ECO:0000256" key="3">
    <source>
        <dbReference type="ARBA" id="ARBA00022448"/>
    </source>
</evidence>
<evidence type="ECO:0000256" key="7">
    <source>
        <dbReference type="ARBA" id="ARBA00022989"/>
    </source>
</evidence>
<dbReference type="PANTHER" id="PTHR30614:SF20">
    <property type="entry name" value="GLUTAMINE TRANSPORT SYSTEM PERMEASE PROTEIN GLNP"/>
    <property type="match status" value="1"/>
</dbReference>
<feature type="domain" description="ABC transmembrane type-1" evidence="10">
    <location>
        <begin position="21"/>
        <end position="211"/>
    </location>
</feature>
<reference evidence="11 12" key="1">
    <citation type="journal article" date="2019" name="Int. J. Syst. Evol. Microbiol.">
        <title>The Global Catalogue of Microorganisms (GCM) 10K type strain sequencing project: providing services to taxonomists for standard genome sequencing and annotation.</title>
        <authorList>
            <consortium name="The Broad Institute Genomics Platform"/>
            <consortium name="The Broad Institute Genome Sequencing Center for Infectious Disease"/>
            <person name="Wu L."/>
            <person name="Ma J."/>
        </authorList>
    </citation>
    <scope>NUCLEOTIDE SEQUENCE [LARGE SCALE GENOMIC DNA]</scope>
    <source>
        <strain evidence="11 12">JCM 14193</strain>
    </source>
</reference>
<keyword evidence="3 9" id="KW-0813">Transport</keyword>
<accession>A0ABN0ZKW8</accession>
<evidence type="ECO:0000256" key="5">
    <source>
        <dbReference type="ARBA" id="ARBA00022692"/>
    </source>
</evidence>
<dbReference type="SUPFAM" id="SSF161098">
    <property type="entry name" value="MetI-like"/>
    <property type="match status" value="1"/>
</dbReference>
<evidence type="ECO:0000256" key="9">
    <source>
        <dbReference type="RuleBase" id="RU363032"/>
    </source>
</evidence>